<evidence type="ECO:0000313" key="5">
    <source>
        <dbReference type="EMBL" id="BAS26365.1"/>
    </source>
</evidence>
<dbReference type="SMART" id="SM00345">
    <property type="entry name" value="HTH_GNTR"/>
    <property type="match status" value="1"/>
</dbReference>
<feature type="domain" description="HTH gntR-type" evidence="4">
    <location>
        <begin position="5"/>
        <end position="72"/>
    </location>
</feature>
<dbReference type="EMBL" id="AP014924">
    <property type="protein sequence ID" value="BAS26365.1"/>
    <property type="molecule type" value="Genomic_DNA"/>
</dbReference>
<evidence type="ECO:0000256" key="3">
    <source>
        <dbReference type="ARBA" id="ARBA00023163"/>
    </source>
</evidence>
<evidence type="ECO:0000256" key="2">
    <source>
        <dbReference type="ARBA" id="ARBA00023125"/>
    </source>
</evidence>
<dbReference type="AlphaFoldDB" id="A0A0K2SH00"/>
<dbReference type="KEGG" id="lpil:LIP_0508"/>
<protein>
    <submittedName>
        <fullName evidence="5">GntR family transcriptional regulator</fullName>
    </submittedName>
</protein>
<dbReference type="RefSeq" id="WP_068133850.1">
    <property type="nucleotide sequence ID" value="NZ_AP014924.1"/>
</dbReference>
<keyword evidence="1" id="KW-0805">Transcription regulation</keyword>
<keyword evidence="6" id="KW-1185">Reference proteome</keyword>
<dbReference type="InterPro" id="IPR036388">
    <property type="entry name" value="WH-like_DNA-bd_sf"/>
</dbReference>
<evidence type="ECO:0000259" key="4">
    <source>
        <dbReference type="PROSITE" id="PS50949"/>
    </source>
</evidence>
<dbReference type="GO" id="GO:0003700">
    <property type="term" value="F:DNA-binding transcription factor activity"/>
    <property type="evidence" value="ECO:0007669"/>
    <property type="project" value="InterPro"/>
</dbReference>
<dbReference type="InterPro" id="IPR000524">
    <property type="entry name" value="Tscrpt_reg_HTH_GntR"/>
</dbReference>
<evidence type="ECO:0000256" key="1">
    <source>
        <dbReference type="ARBA" id="ARBA00023015"/>
    </source>
</evidence>
<dbReference type="OrthoDB" id="114741at2"/>
<dbReference type="Proteomes" id="UP000065807">
    <property type="component" value="Chromosome"/>
</dbReference>
<evidence type="ECO:0000313" key="6">
    <source>
        <dbReference type="Proteomes" id="UP000065807"/>
    </source>
</evidence>
<reference evidence="6" key="2">
    <citation type="journal article" date="2016" name="Int. J. Syst. Evol. Microbiol.">
        <title>Complete genome sequence and cell structure of Limnochorda pilosa, a Gram-negative spore-former within the phylum Firmicutes.</title>
        <authorList>
            <person name="Watanabe M."/>
            <person name="Kojima H."/>
            <person name="Fukui M."/>
        </authorList>
    </citation>
    <scope>NUCLEOTIDE SEQUENCE [LARGE SCALE GENOMIC DNA]</scope>
    <source>
        <strain evidence="6">HC45</strain>
    </source>
</reference>
<dbReference type="STRING" id="1555112.LIP_0508"/>
<dbReference type="InterPro" id="IPR008920">
    <property type="entry name" value="TF_FadR/GntR_C"/>
</dbReference>
<keyword evidence="3" id="KW-0804">Transcription</keyword>
<dbReference type="PROSITE" id="PS50949">
    <property type="entry name" value="HTH_GNTR"/>
    <property type="match status" value="1"/>
</dbReference>
<dbReference type="Gene3D" id="1.20.120.530">
    <property type="entry name" value="GntR ligand-binding domain-like"/>
    <property type="match status" value="1"/>
</dbReference>
<dbReference type="PANTHER" id="PTHR43537">
    <property type="entry name" value="TRANSCRIPTIONAL REGULATOR, GNTR FAMILY"/>
    <property type="match status" value="1"/>
</dbReference>
<dbReference type="SUPFAM" id="SSF46785">
    <property type="entry name" value="Winged helix' DNA-binding domain"/>
    <property type="match status" value="1"/>
</dbReference>
<dbReference type="Pfam" id="PF07729">
    <property type="entry name" value="FCD"/>
    <property type="match status" value="1"/>
</dbReference>
<dbReference type="Pfam" id="PF00392">
    <property type="entry name" value="GntR"/>
    <property type="match status" value="1"/>
</dbReference>
<name>A0A0K2SH00_LIMPI</name>
<dbReference type="SMART" id="SM00895">
    <property type="entry name" value="FCD"/>
    <property type="match status" value="1"/>
</dbReference>
<dbReference type="SUPFAM" id="SSF48008">
    <property type="entry name" value="GntR ligand-binding domain-like"/>
    <property type="match status" value="1"/>
</dbReference>
<dbReference type="InterPro" id="IPR036390">
    <property type="entry name" value="WH_DNA-bd_sf"/>
</dbReference>
<sequence>MAVDDALTNRIYAELKREIQRGVLKPGDRLVERSIAEQKHVSRTPVREALRRLHHDGLAEHYPRRGIVVAALSMEEIDEIYALREALEGLAAREAAKRVGPTALEELHGFLRRMEVTAATGQVEEIRRLNSEYHDRIIGLSGMSHLARLVTQLRDRIEFYRRQSLSLEGRPDRTVEEHRLLLDTLKQGDPDLAEAAMRLHIRRARDAAHRALASGAYGAPQAAAGGMRKSRS</sequence>
<dbReference type="CDD" id="cd07377">
    <property type="entry name" value="WHTH_GntR"/>
    <property type="match status" value="1"/>
</dbReference>
<proteinExistence type="predicted"/>
<dbReference type="PANTHER" id="PTHR43537:SF24">
    <property type="entry name" value="GLUCONATE OPERON TRANSCRIPTIONAL REPRESSOR"/>
    <property type="match status" value="1"/>
</dbReference>
<gene>
    <name evidence="5" type="ORF">LIP_0508</name>
</gene>
<dbReference type="Gene3D" id="1.10.10.10">
    <property type="entry name" value="Winged helix-like DNA-binding domain superfamily/Winged helix DNA-binding domain"/>
    <property type="match status" value="1"/>
</dbReference>
<dbReference type="PATRIC" id="fig|1555112.3.peg.530"/>
<organism evidence="5 6">
    <name type="scientific">Limnochorda pilosa</name>
    <dbReference type="NCBI Taxonomy" id="1555112"/>
    <lineage>
        <taxon>Bacteria</taxon>
        <taxon>Bacillati</taxon>
        <taxon>Bacillota</taxon>
        <taxon>Limnochordia</taxon>
        <taxon>Limnochordales</taxon>
        <taxon>Limnochordaceae</taxon>
        <taxon>Limnochorda</taxon>
    </lineage>
</organism>
<dbReference type="InterPro" id="IPR011711">
    <property type="entry name" value="GntR_C"/>
</dbReference>
<accession>A0A0K2SH00</accession>
<keyword evidence="2" id="KW-0238">DNA-binding</keyword>
<dbReference type="GO" id="GO:0003677">
    <property type="term" value="F:DNA binding"/>
    <property type="evidence" value="ECO:0007669"/>
    <property type="project" value="UniProtKB-KW"/>
</dbReference>
<reference evidence="6" key="1">
    <citation type="submission" date="2015-07" db="EMBL/GenBank/DDBJ databases">
        <title>Complete genome sequence and phylogenetic analysis of Limnochorda pilosa.</title>
        <authorList>
            <person name="Watanabe M."/>
            <person name="Kojima H."/>
            <person name="Fukui M."/>
        </authorList>
    </citation>
    <scope>NUCLEOTIDE SEQUENCE [LARGE SCALE GENOMIC DNA]</scope>
    <source>
        <strain evidence="6">HC45</strain>
    </source>
</reference>